<dbReference type="Gene3D" id="1.10.287.1060">
    <property type="entry name" value="ESAT-6-like"/>
    <property type="match status" value="1"/>
</dbReference>
<evidence type="ECO:0000313" key="2">
    <source>
        <dbReference type="Proteomes" id="UP000093053"/>
    </source>
</evidence>
<dbReference type="KEGG" id="led:BBK82_12440"/>
<dbReference type="STRING" id="1586287.BBK82_12440"/>
<dbReference type="AlphaFoldDB" id="A0A1B2HGA3"/>
<name>A0A1B2HGA3_9PSEU</name>
<dbReference type="EMBL" id="CP016793">
    <property type="protein sequence ID" value="ANZ36756.1"/>
    <property type="molecule type" value="Genomic_DNA"/>
</dbReference>
<gene>
    <name evidence="1" type="ORF">BBK82_12440</name>
</gene>
<proteinExistence type="predicted"/>
<evidence type="ECO:0000313" key="1">
    <source>
        <dbReference type="EMBL" id="ANZ36756.1"/>
    </source>
</evidence>
<dbReference type="OrthoDB" id="3688292at2"/>
<accession>A0A1B2HGA3</accession>
<reference evidence="1 2" key="1">
    <citation type="submission" date="2016-07" db="EMBL/GenBank/DDBJ databases">
        <title>Complete genome sequence of the Lentzea guizhouensis DHS C013.</title>
        <authorList>
            <person name="Cao C."/>
        </authorList>
    </citation>
    <scope>NUCLEOTIDE SEQUENCE [LARGE SCALE GENOMIC DNA]</scope>
    <source>
        <strain evidence="1 2">DHS C013</strain>
    </source>
</reference>
<evidence type="ECO:0008006" key="3">
    <source>
        <dbReference type="Google" id="ProtNLM"/>
    </source>
</evidence>
<sequence>MSGFDVNPEELRQFASKLDGHRSSAVRIGELVGKADVGDKSWGVVGIFVKDQYTQLLGDLKDTLDAMQEGLQSGSDKFRDTADGYAQQEEALKQLLDGIQVERG</sequence>
<keyword evidence="2" id="KW-1185">Reference proteome</keyword>
<dbReference type="RefSeq" id="WP_065915155.1">
    <property type="nucleotide sequence ID" value="NZ_CP016793.1"/>
</dbReference>
<dbReference type="Proteomes" id="UP000093053">
    <property type="component" value="Chromosome"/>
</dbReference>
<protein>
    <recommendedName>
        <fullName evidence="3">ESX-1 secretion-associated protein</fullName>
    </recommendedName>
</protein>
<organism evidence="1 2">
    <name type="scientific">Lentzea guizhouensis</name>
    <dbReference type="NCBI Taxonomy" id="1586287"/>
    <lineage>
        <taxon>Bacteria</taxon>
        <taxon>Bacillati</taxon>
        <taxon>Actinomycetota</taxon>
        <taxon>Actinomycetes</taxon>
        <taxon>Pseudonocardiales</taxon>
        <taxon>Pseudonocardiaceae</taxon>
        <taxon>Lentzea</taxon>
    </lineage>
</organism>